<dbReference type="AlphaFoldDB" id="A0A2C6L472"/>
<organism evidence="1 2">
    <name type="scientific">Desulforamulus profundi</name>
    <dbReference type="NCBI Taxonomy" id="1383067"/>
    <lineage>
        <taxon>Bacteria</taxon>
        <taxon>Bacillati</taxon>
        <taxon>Bacillota</taxon>
        <taxon>Clostridia</taxon>
        <taxon>Eubacteriales</taxon>
        <taxon>Peptococcaceae</taxon>
        <taxon>Desulforamulus</taxon>
    </lineage>
</organism>
<protein>
    <submittedName>
        <fullName evidence="1">Uncharacterized protein</fullName>
    </submittedName>
</protein>
<comment type="caution">
    <text evidence="1">The sequence shown here is derived from an EMBL/GenBank/DDBJ whole genome shotgun (WGS) entry which is preliminary data.</text>
</comment>
<evidence type="ECO:0000313" key="1">
    <source>
        <dbReference type="EMBL" id="PHJ39641.1"/>
    </source>
</evidence>
<gene>
    <name evidence="1" type="ORF">P378_02180</name>
</gene>
<dbReference type="Proteomes" id="UP000222564">
    <property type="component" value="Unassembled WGS sequence"/>
</dbReference>
<sequence>MYDLRVVVEKVCGFCDLPMRPGDYFEVKGGRITIPQGKHICMWALAAQHPAHVLSRSQRDGDIPH</sequence>
<name>A0A2C6L472_9FIRM</name>
<dbReference type="NCBIfam" id="TIGR04076">
    <property type="entry name" value="TIGR04076 family protein"/>
    <property type="match status" value="1"/>
</dbReference>
<dbReference type="EMBL" id="AWQQ01000017">
    <property type="protein sequence ID" value="PHJ39641.1"/>
    <property type="molecule type" value="Genomic_DNA"/>
</dbReference>
<proteinExistence type="predicted"/>
<evidence type="ECO:0000313" key="2">
    <source>
        <dbReference type="Proteomes" id="UP000222564"/>
    </source>
</evidence>
<keyword evidence="2" id="KW-1185">Reference proteome</keyword>
<dbReference type="RefSeq" id="WP_238472759.1">
    <property type="nucleotide sequence ID" value="NZ_AWQQ01000017.1"/>
</dbReference>
<accession>A0A2C6L472</accession>
<dbReference type="InterPro" id="IPR023811">
    <property type="entry name" value="CHP04076"/>
</dbReference>
<reference evidence="1 2" key="1">
    <citation type="submission" date="2013-09" db="EMBL/GenBank/DDBJ databases">
        <title>Biodegradation of hydrocarbons in the deep terrestrial subsurface : characterization of a microbial consortium composed of two Desulfotomaculum species originating from a deep geological formation.</title>
        <authorList>
            <person name="Aullo T."/>
            <person name="Berlendis S."/>
            <person name="Lascourreges J.-F."/>
            <person name="Dessort D."/>
            <person name="Saint-Laurent S."/>
            <person name="Schraauwers B."/>
            <person name="Mas J."/>
            <person name="Magot M."/>
            <person name="Ranchou-Peyruse A."/>
        </authorList>
    </citation>
    <scope>NUCLEOTIDE SEQUENCE [LARGE SCALE GENOMIC DNA]</scope>
    <source>
        <strain evidence="1 2">Bs107</strain>
    </source>
</reference>